<organism evidence="2 3">
    <name type="scientific">Nonomuraea glycinis</name>
    <dbReference type="NCBI Taxonomy" id="2047744"/>
    <lineage>
        <taxon>Bacteria</taxon>
        <taxon>Bacillati</taxon>
        <taxon>Actinomycetota</taxon>
        <taxon>Actinomycetes</taxon>
        <taxon>Streptosporangiales</taxon>
        <taxon>Streptosporangiaceae</taxon>
        <taxon>Nonomuraea</taxon>
    </lineage>
</organism>
<evidence type="ECO:0000313" key="2">
    <source>
        <dbReference type="EMBL" id="GGP01973.1"/>
    </source>
</evidence>
<dbReference type="InterPro" id="IPR051704">
    <property type="entry name" value="FAD_aromatic-hydroxylase"/>
</dbReference>
<dbReference type="EMBL" id="BMNK01000001">
    <property type="protein sequence ID" value="GGP01973.1"/>
    <property type="molecule type" value="Genomic_DNA"/>
</dbReference>
<dbReference type="Pfam" id="PF01494">
    <property type="entry name" value="FAD_binding_3"/>
    <property type="match status" value="1"/>
</dbReference>
<keyword evidence="3" id="KW-1185">Reference proteome</keyword>
<reference evidence="2" key="1">
    <citation type="journal article" date="2014" name="Int. J. Syst. Evol. Microbiol.">
        <title>Complete genome sequence of Corynebacterium casei LMG S-19264T (=DSM 44701T), isolated from a smear-ripened cheese.</title>
        <authorList>
            <consortium name="US DOE Joint Genome Institute (JGI-PGF)"/>
            <person name="Walter F."/>
            <person name="Albersmeier A."/>
            <person name="Kalinowski J."/>
            <person name="Ruckert C."/>
        </authorList>
    </citation>
    <scope>NUCLEOTIDE SEQUENCE</scope>
    <source>
        <strain evidence="2">CGMCC 4.7430</strain>
    </source>
</reference>
<dbReference type="Proteomes" id="UP000660745">
    <property type="component" value="Unassembled WGS sequence"/>
</dbReference>
<gene>
    <name evidence="2" type="ORF">GCM10012278_07350</name>
</gene>
<dbReference type="PANTHER" id="PTHR46865">
    <property type="entry name" value="OXIDOREDUCTASE-RELATED"/>
    <property type="match status" value="1"/>
</dbReference>
<sequence length="387" mass="43183">MATAIRLRQIGWEPIVVERAPQRRTGGYFVLLWGAGRASAERLGMGSGVPDHGAPDTVHYEIDRRDNRTSMAILGSLPDGPRMMLRGDVENAAFEALPDDVEIRFSTVPTEIEQDADGVDVTLRDTTNGDTVTERFGLVVGADGLRSTVRGLVFGPHERYMHRLGGITCAFQLSKPLPGLAQEDTAVLLEPDHDRAMWVFGFQDRIPTVMLTYRTDDIDSEFRLPPAQRLRQVFGDRPTGKLLGAVLDEADKVQDILFDSAEQVRMDSWHRGRVVLMGDAAWCVTLYAGMGVSAGLVGADLLGSMLRRHPDDLETALTEWEGKLRPVIAEWQGTAEGLRQWFNPSGRRESLLRLFWTRGEDWPVIGRWVRQFFMRGRVSKNADVAAV</sequence>
<comment type="caution">
    <text evidence="2">The sequence shown here is derived from an EMBL/GenBank/DDBJ whole genome shotgun (WGS) entry which is preliminary data.</text>
</comment>
<protein>
    <submittedName>
        <fullName evidence="2">FAD-dependent oxidoreductase</fullName>
    </submittedName>
</protein>
<dbReference type="Gene3D" id="3.30.9.10">
    <property type="entry name" value="D-Amino Acid Oxidase, subunit A, domain 2"/>
    <property type="match status" value="1"/>
</dbReference>
<dbReference type="AlphaFoldDB" id="A0A918E222"/>
<evidence type="ECO:0000259" key="1">
    <source>
        <dbReference type="Pfam" id="PF01494"/>
    </source>
</evidence>
<name>A0A918E222_9ACTN</name>
<proteinExistence type="predicted"/>
<dbReference type="InterPro" id="IPR002938">
    <property type="entry name" value="FAD-bd"/>
</dbReference>
<dbReference type="Gene3D" id="3.50.50.60">
    <property type="entry name" value="FAD/NAD(P)-binding domain"/>
    <property type="match status" value="1"/>
</dbReference>
<dbReference type="SUPFAM" id="SSF51905">
    <property type="entry name" value="FAD/NAD(P)-binding domain"/>
    <property type="match status" value="1"/>
</dbReference>
<feature type="domain" description="FAD-binding" evidence="1">
    <location>
        <begin position="101"/>
        <end position="306"/>
    </location>
</feature>
<dbReference type="GO" id="GO:0071949">
    <property type="term" value="F:FAD binding"/>
    <property type="evidence" value="ECO:0007669"/>
    <property type="project" value="InterPro"/>
</dbReference>
<reference evidence="2" key="2">
    <citation type="submission" date="2020-09" db="EMBL/GenBank/DDBJ databases">
        <authorList>
            <person name="Sun Q."/>
            <person name="Zhou Y."/>
        </authorList>
    </citation>
    <scope>NUCLEOTIDE SEQUENCE</scope>
    <source>
        <strain evidence="2">CGMCC 4.7430</strain>
    </source>
</reference>
<accession>A0A918E222</accession>
<dbReference type="PANTHER" id="PTHR46865:SF8">
    <property type="entry name" value="POSSIBLE OXIDOREDUCTASE"/>
    <property type="match status" value="1"/>
</dbReference>
<dbReference type="InterPro" id="IPR036188">
    <property type="entry name" value="FAD/NAD-bd_sf"/>
</dbReference>
<evidence type="ECO:0000313" key="3">
    <source>
        <dbReference type="Proteomes" id="UP000660745"/>
    </source>
</evidence>